<comment type="caution">
    <text evidence="7">The sequence shown here is derived from an EMBL/GenBank/DDBJ whole genome shotgun (WGS) entry which is preliminary data.</text>
</comment>
<feature type="transmembrane region" description="Helical" evidence="6">
    <location>
        <begin position="247"/>
        <end position="266"/>
    </location>
</feature>
<proteinExistence type="predicted"/>
<name>A0A0R1VKS5_9LACO</name>
<dbReference type="InterPro" id="IPR003339">
    <property type="entry name" value="ABC/ECF_trnsptr_transmembrane"/>
</dbReference>
<protein>
    <submittedName>
        <fullName evidence="7">ABC transporter permease component</fullName>
    </submittedName>
</protein>
<comment type="subcellular location">
    <subcellularLocation>
        <location evidence="1">Membrane</location>
        <topology evidence="1">Multi-pass membrane protein</topology>
    </subcellularLocation>
</comment>
<evidence type="ECO:0000313" key="7">
    <source>
        <dbReference type="EMBL" id="KRM02428.1"/>
    </source>
</evidence>
<organism evidence="7 8">
    <name type="scientific">Limosilactobacillus gastricus DSM 16045</name>
    <dbReference type="NCBI Taxonomy" id="1423749"/>
    <lineage>
        <taxon>Bacteria</taxon>
        <taxon>Bacillati</taxon>
        <taxon>Bacillota</taxon>
        <taxon>Bacilli</taxon>
        <taxon>Lactobacillales</taxon>
        <taxon>Lactobacillaceae</taxon>
        <taxon>Limosilactobacillus</taxon>
    </lineage>
</organism>
<reference evidence="7 8" key="1">
    <citation type="journal article" date="2015" name="Genome Announc.">
        <title>Expanding the biotechnology potential of lactobacilli through comparative genomics of 213 strains and associated genera.</title>
        <authorList>
            <person name="Sun Z."/>
            <person name="Harris H.M."/>
            <person name="McCann A."/>
            <person name="Guo C."/>
            <person name="Argimon S."/>
            <person name="Zhang W."/>
            <person name="Yang X."/>
            <person name="Jeffery I.B."/>
            <person name="Cooney J.C."/>
            <person name="Kagawa T.F."/>
            <person name="Liu W."/>
            <person name="Song Y."/>
            <person name="Salvetti E."/>
            <person name="Wrobel A."/>
            <person name="Rasinkangas P."/>
            <person name="Parkhill J."/>
            <person name="Rea M.C."/>
            <person name="O'Sullivan O."/>
            <person name="Ritari J."/>
            <person name="Douillard F.P."/>
            <person name="Paul Ross R."/>
            <person name="Yang R."/>
            <person name="Briner A.E."/>
            <person name="Felis G.E."/>
            <person name="de Vos W.M."/>
            <person name="Barrangou R."/>
            <person name="Klaenhammer T.R."/>
            <person name="Caufield P.W."/>
            <person name="Cui Y."/>
            <person name="Zhang H."/>
            <person name="O'Toole P.W."/>
        </authorList>
    </citation>
    <scope>NUCLEOTIDE SEQUENCE [LARGE SCALE GENOMIC DNA]</scope>
    <source>
        <strain evidence="7 8">DSM 16045</strain>
    </source>
</reference>
<dbReference type="InterPro" id="IPR051611">
    <property type="entry name" value="ECF_transporter_component"/>
</dbReference>
<dbReference type="CDD" id="cd16914">
    <property type="entry name" value="EcfT"/>
    <property type="match status" value="1"/>
</dbReference>
<dbReference type="AlphaFoldDB" id="A0A0R1VKS5"/>
<evidence type="ECO:0000256" key="5">
    <source>
        <dbReference type="ARBA" id="ARBA00023136"/>
    </source>
</evidence>
<dbReference type="Pfam" id="PF02361">
    <property type="entry name" value="CbiQ"/>
    <property type="match status" value="1"/>
</dbReference>
<dbReference type="Proteomes" id="UP000051739">
    <property type="component" value="Unassembled WGS sequence"/>
</dbReference>
<evidence type="ECO:0000256" key="4">
    <source>
        <dbReference type="ARBA" id="ARBA00022989"/>
    </source>
</evidence>
<evidence type="ECO:0000256" key="2">
    <source>
        <dbReference type="ARBA" id="ARBA00022475"/>
    </source>
</evidence>
<evidence type="ECO:0000256" key="1">
    <source>
        <dbReference type="ARBA" id="ARBA00004141"/>
    </source>
</evidence>
<accession>A0A0R1VKS5</accession>
<sequence>MNNKVLFGSYVPTNSWLHRLDPRAKIIACFWFVILVFFAKNFWTYAWLTFILGIAMVMTKISFKMYWNGIKVLIGLITFTVAIQILFSSGGTVYWQWGILAITSGGLKQALVIIMRFVLIINASTVLTLTTESLELATGLEILMKPLQALKVPVNQLTMMMSIALRFVPTLMNEVTTIMNAQRSRGVNFNEGSLIKRIKQLVPIMVPLLVSSFKRADELATAMEARGYNPDQARSQYRVIAWQRQDTQAMVAMLVVTIALGLLRIWL</sequence>
<dbReference type="PATRIC" id="fig|1423749.3.peg.248"/>
<dbReference type="EMBL" id="AZFN01000011">
    <property type="protein sequence ID" value="KRM02428.1"/>
    <property type="molecule type" value="Genomic_DNA"/>
</dbReference>
<feature type="transmembrane region" description="Helical" evidence="6">
    <location>
        <begin position="70"/>
        <end position="88"/>
    </location>
</feature>
<dbReference type="GO" id="GO:0005886">
    <property type="term" value="C:plasma membrane"/>
    <property type="evidence" value="ECO:0007669"/>
    <property type="project" value="UniProtKB-ARBA"/>
</dbReference>
<dbReference type="PANTHER" id="PTHR34857:SF2">
    <property type="entry name" value="SLL0384 PROTEIN"/>
    <property type="match status" value="1"/>
</dbReference>
<evidence type="ECO:0000256" key="6">
    <source>
        <dbReference type="SAM" id="Phobius"/>
    </source>
</evidence>
<keyword evidence="3 6" id="KW-0812">Transmembrane</keyword>
<keyword evidence="5 6" id="KW-0472">Membrane</keyword>
<feature type="transmembrane region" description="Helical" evidence="6">
    <location>
        <begin position="94"/>
        <end position="119"/>
    </location>
</feature>
<dbReference type="PANTHER" id="PTHR34857">
    <property type="entry name" value="SLL0384 PROTEIN"/>
    <property type="match status" value="1"/>
</dbReference>
<keyword evidence="8" id="KW-1185">Reference proteome</keyword>
<gene>
    <name evidence="7" type="ORF">FC60_GL000248</name>
</gene>
<evidence type="ECO:0000256" key="3">
    <source>
        <dbReference type="ARBA" id="ARBA00022692"/>
    </source>
</evidence>
<keyword evidence="4 6" id="KW-1133">Transmembrane helix</keyword>
<dbReference type="RefSeq" id="WP_007121965.1">
    <property type="nucleotide sequence ID" value="NZ_AZFN01000011.1"/>
</dbReference>
<evidence type="ECO:0000313" key="8">
    <source>
        <dbReference type="Proteomes" id="UP000051739"/>
    </source>
</evidence>
<keyword evidence="2" id="KW-1003">Cell membrane</keyword>